<evidence type="ECO:0000256" key="4">
    <source>
        <dbReference type="SAM" id="MobiDB-lite"/>
    </source>
</evidence>
<dbReference type="Gene3D" id="1.10.10.140">
    <property type="entry name" value="Cytochrome c oxidase, subunit VIb"/>
    <property type="match status" value="1"/>
</dbReference>
<keyword evidence="6" id="KW-1185">Reference proteome</keyword>
<dbReference type="PROSITE" id="PS51808">
    <property type="entry name" value="CHCH"/>
    <property type="match status" value="1"/>
</dbReference>
<feature type="region of interest" description="Disordered" evidence="4">
    <location>
        <begin position="32"/>
        <end position="111"/>
    </location>
</feature>
<evidence type="ECO:0000256" key="3">
    <source>
        <dbReference type="ARBA" id="ARBA00023157"/>
    </source>
</evidence>
<dbReference type="SUPFAM" id="SSF47694">
    <property type="entry name" value="Cytochrome c oxidase subunit h"/>
    <property type="match status" value="1"/>
</dbReference>
<keyword evidence="2" id="KW-0496">Mitochondrion</keyword>
<organism evidence="5 6">
    <name type="scientific">Malus domestica</name>
    <name type="common">Apple</name>
    <name type="synonym">Pyrus malus</name>
    <dbReference type="NCBI Taxonomy" id="3750"/>
    <lineage>
        <taxon>Eukaryota</taxon>
        <taxon>Viridiplantae</taxon>
        <taxon>Streptophyta</taxon>
        <taxon>Embryophyta</taxon>
        <taxon>Tracheophyta</taxon>
        <taxon>Spermatophyta</taxon>
        <taxon>Magnoliopsida</taxon>
        <taxon>eudicotyledons</taxon>
        <taxon>Gunneridae</taxon>
        <taxon>Pentapetalae</taxon>
        <taxon>rosids</taxon>
        <taxon>fabids</taxon>
        <taxon>Rosales</taxon>
        <taxon>Rosaceae</taxon>
        <taxon>Amygdaloideae</taxon>
        <taxon>Maleae</taxon>
        <taxon>Malus</taxon>
    </lineage>
</organism>
<evidence type="ECO:0000313" key="5">
    <source>
        <dbReference type="EMBL" id="RXH92799.1"/>
    </source>
</evidence>
<dbReference type="EMBL" id="RDQH01000334">
    <property type="protein sequence ID" value="RXH92799.1"/>
    <property type="molecule type" value="Genomic_DNA"/>
</dbReference>
<evidence type="ECO:0000313" key="6">
    <source>
        <dbReference type="Proteomes" id="UP000290289"/>
    </source>
</evidence>
<proteinExistence type="predicted"/>
<protein>
    <submittedName>
        <fullName evidence="5">Uncharacterized protein</fullName>
    </submittedName>
</protein>
<evidence type="ECO:0000256" key="2">
    <source>
        <dbReference type="ARBA" id="ARBA00023128"/>
    </source>
</evidence>
<accession>A0A498JAF9</accession>
<dbReference type="InterPro" id="IPR048280">
    <property type="entry name" value="COX6B-like"/>
</dbReference>
<dbReference type="CDD" id="cd00926">
    <property type="entry name" value="Cyt_c_Oxidase_VIb"/>
    <property type="match status" value="1"/>
</dbReference>
<dbReference type="PANTHER" id="PTHR46281:SF2">
    <property type="entry name" value="CYTOCHROME C OXIDASE SUBUNIT 6B-1"/>
    <property type="match status" value="1"/>
</dbReference>
<dbReference type="GO" id="GO:0045277">
    <property type="term" value="C:respiratory chain complex IV"/>
    <property type="evidence" value="ECO:0007669"/>
    <property type="project" value="InterPro"/>
</dbReference>
<name>A0A498JAF9_MALDO</name>
<dbReference type="AlphaFoldDB" id="A0A498JAF9"/>
<reference evidence="5 6" key="1">
    <citation type="submission" date="2018-10" db="EMBL/GenBank/DDBJ databases">
        <title>A high-quality apple genome assembly.</title>
        <authorList>
            <person name="Hu J."/>
        </authorList>
    </citation>
    <scope>NUCLEOTIDE SEQUENCE [LARGE SCALE GENOMIC DNA]</scope>
    <source>
        <strain evidence="6">cv. HFTH1</strain>
        <tissue evidence="5">Young leaf</tissue>
    </source>
</reference>
<gene>
    <name evidence="5" type="ORF">DVH24_042573</name>
</gene>
<dbReference type="FunFam" id="1.10.10.140:FF:000001">
    <property type="entry name" value="Cytochrome c oxidase subunit 6B1"/>
    <property type="match status" value="1"/>
</dbReference>
<dbReference type="InterPro" id="IPR036549">
    <property type="entry name" value="CX6/COA6-like_sf"/>
</dbReference>
<evidence type="ECO:0000256" key="1">
    <source>
        <dbReference type="ARBA" id="ARBA00004173"/>
    </source>
</evidence>
<keyword evidence="3" id="KW-1015">Disulfide bond</keyword>
<dbReference type="PANTHER" id="PTHR46281">
    <property type="entry name" value="CYTOCHROME C OXIDASE SUBUNIT 6B"/>
    <property type="match status" value="1"/>
</dbReference>
<dbReference type="InterPro" id="IPR003213">
    <property type="entry name" value="Cyt_c_oxidase_su6B"/>
</dbReference>
<dbReference type="STRING" id="3750.A0A498JAF9"/>
<dbReference type="Pfam" id="PF02297">
    <property type="entry name" value="COX6B"/>
    <property type="match status" value="1"/>
</dbReference>
<dbReference type="Proteomes" id="UP000290289">
    <property type="component" value="Chromosome 8"/>
</dbReference>
<comment type="caution">
    <text evidence="5">The sequence shown here is derived from an EMBL/GenBank/DDBJ whole genome shotgun (WGS) entry which is preliminary data.</text>
</comment>
<dbReference type="GO" id="GO:0005739">
    <property type="term" value="C:mitochondrion"/>
    <property type="evidence" value="ECO:0007669"/>
    <property type="project" value="UniProtKB-SubCell"/>
</dbReference>
<feature type="compositionally biased region" description="Low complexity" evidence="4">
    <location>
        <begin position="40"/>
        <end position="65"/>
    </location>
</feature>
<sequence>MAETQADKIQTLAEQYALEKDVGAKPVEVKEVVSEKPEEAPAASAAAAEESSEVTPAVEVSSEASPTAATEEGTETNPTSEAAAEESSDSTENSGDQEVVEETPEIKIETAPADFRFPTTNQTRHCFTRYIEYHRCIAAKGEDAPECDKFAKFYRSLCPGEWVERWNEQRENGTFPEYSKIVALEMILLFITKKMIKACPPEALLHRAASLQFLHLLSPLTADSPGKLDILRHDSDALGMNGAQVSVLKQADEVRLGSLLQCQDSMALETQVSLEVLRNFTNQPLERELPDQQLCALLVLADFTAAYSQTHYNHNPAT</sequence>
<comment type="subcellular location">
    <subcellularLocation>
        <location evidence="1">Mitochondrion</location>
    </subcellularLocation>
</comment>